<name>A0ABT5J9F0_RHOTP</name>
<protein>
    <submittedName>
        <fullName evidence="4">Enoyl-CoA hydratase</fullName>
    </submittedName>
</protein>
<dbReference type="Proteomes" id="UP001165652">
    <property type="component" value="Unassembled WGS sequence"/>
</dbReference>
<dbReference type="PROSITE" id="PS00166">
    <property type="entry name" value="ENOYL_COA_HYDRATASE"/>
    <property type="match status" value="1"/>
</dbReference>
<dbReference type="InterPro" id="IPR014748">
    <property type="entry name" value="Enoyl-CoA_hydra_C"/>
</dbReference>
<keyword evidence="5" id="KW-1185">Reference proteome</keyword>
<sequence length="263" mass="28547">MKQTDKMLARVEEGIGTMTFNNPERHNAVSLEMWEAAAAILDDFANDPAVRVVVLTGAGGKAFVSGADISKFEDERASEEAYNRYNAAVDRASTRLAEHPKPTIAMIRGWCLGGGVGLATCCDLRICSDGSRFAVPAARLGLGYAPKGLKRVVDLVGPAFTKEIFFTARQFTAAEAHQMGLVNRVLPEAELDAYVRDYATTIAGNAPLTIAAAKVAIGELLEDESARDMARCDAMVQACFESRDYVEGRRAFMEKRKPAFEGR</sequence>
<organism evidence="4 5">
    <name type="scientific">Rhodoplanes tepidamans</name>
    <name type="common">Rhodoplanes cryptolactis</name>
    <dbReference type="NCBI Taxonomy" id="200616"/>
    <lineage>
        <taxon>Bacteria</taxon>
        <taxon>Pseudomonadati</taxon>
        <taxon>Pseudomonadota</taxon>
        <taxon>Alphaproteobacteria</taxon>
        <taxon>Hyphomicrobiales</taxon>
        <taxon>Nitrobacteraceae</taxon>
        <taxon>Rhodoplanes</taxon>
    </lineage>
</organism>
<dbReference type="PANTHER" id="PTHR11941:SF54">
    <property type="entry name" value="ENOYL-COA HYDRATASE, MITOCHONDRIAL"/>
    <property type="match status" value="1"/>
</dbReference>
<proteinExistence type="inferred from homology"/>
<dbReference type="Gene3D" id="1.10.12.10">
    <property type="entry name" value="Lyase 2-enoyl-coa Hydratase, Chain A, domain 2"/>
    <property type="match status" value="1"/>
</dbReference>
<dbReference type="Gene3D" id="3.90.226.10">
    <property type="entry name" value="2-enoyl-CoA Hydratase, Chain A, domain 1"/>
    <property type="match status" value="1"/>
</dbReference>
<dbReference type="CDD" id="cd06558">
    <property type="entry name" value="crotonase-like"/>
    <property type="match status" value="1"/>
</dbReference>
<accession>A0ABT5J9F0</accession>
<dbReference type="PANTHER" id="PTHR11941">
    <property type="entry name" value="ENOYL-COA HYDRATASE-RELATED"/>
    <property type="match status" value="1"/>
</dbReference>
<reference evidence="4" key="2">
    <citation type="submission" date="2023-02" db="EMBL/GenBank/DDBJ databases">
        <authorList>
            <person name="Rayyan A."/>
            <person name="Meyer T."/>
            <person name="Kyndt J.A."/>
        </authorList>
    </citation>
    <scope>NUCLEOTIDE SEQUENCE</scope>
    <source>
        <strain evidence="4">DSM 9987</strain>
    </source>
</reference>
<dbReference type="InterPro" id="IPR001753">
    <property type="entry name" value="Enoyl-CoA_hydra/iso"/>
</dbReference>
<evidence type="ECO:0000256" key="3">
    <source>
        <dbReference type="RuleBase" id="RU003707"/>
    </source>
</evidence>
<dbReference type="RefSeq" id="WP_272777052.1">
    <property type="nucleotide sequence ID" value="NZ_JAQQLI010000014.1"/>
</dbReference>
<evidence type="ECO:0000256" key="1">
    <source>
        <dbReference type="ARBA" id="ARBA00005254"/>
    </source>
</evidence>
<evidence type="ECO:0000256" key="2">
    <source>
        <dbReference type="ARBA" id="ARBA00023239"/>
    </source>
</evidence>
<dbReference type="InterPro" id="IPR018376">
    <property type="entry name" value="Enoyl-CoA_hyd/isom_CS"/>
</dbReference>
<dbReference type="Pfam" id="PF00378">
    <property type="entry name" value="ECH_1"/>
    <property type="match status" value="1"/>
</dbReference>
<comment type="similarity">
    <text evidence="1 3">Belongs to the enoyl-CoA hydratase/isomerase family.</text>
</comment>
<reference evidence="4" key="1">
    <citation type="journal article" date="2023" name="Microbiol Resour">
        <title>Genome Sequences of Rhodoplanes serenus and Two Thermotolerant Strains, Rhodoplanes tepidamans and 'Rhodoplanes cryptolactis,' Further Refine the Genus.</title>
        <authorList>
            <person name="Rayyan A.A."/>
            <person name="Kyndt J.A."/>
        </authorList>
    </citation>
    <scope>NUCLEOTIDE SEQUENCE</scope>
    <source>
        <strain evidence="4">DSM 9987</strain>
    </source>
</reference>
<dbReference type="EMBL" id="JAQQLI010000014">
    <property type="protein sequence ID" value="MDC7786206.1"/>
    <property type="molecule type" value="Genomic_DNA"/>
</dbReference>
<evidence type="ECO:0000313" key="4">
    <source>
        <dbReference type="EMBL" id="MDC7786206.1"/>
    </source>
</evidence>
<dbReference type="InterPro" id="IPR029045">
    <property type="entry name" value="ClpP/crotonase-like_dom_sf"/>
</dbReference>
<dbReference type="SUPFAM" id="SSF52096">
    <property type="entry name" value="ClpP/crotonase"/>
    <property type="match status" value="1"/>
</dbReference>
<comment type="caution">
    <text evidence="4">The sequence shown here is derived from an EMBL/GenBank/DDBJ whole genome shotgun (WGS) entry which is preliminary data.</text>
</comment>
<keyword evidence="2" id="KW-0456">Lyase</keyword>
<evidence type="ECO:0000313" key="5">
    <source>
        <dbReference type="Proteomes" id="UP001165652"/>
    </source>
</evidence>
<gene>
    <name evidence="4" type="ORF">PQJ73_10990</name>
</gene>
<dbReference type="NCBIfam" id="NF004781">
    <property type="entry name" value="PRK06127.1"/>
    <property type="match status" value="1"/>
</dbReference>